<dbReference type="InterPro" id="IPR003692">
    <property type="entry name" value="Hydantoinase_B"/>
</dbReference>
<dbReference type="GO" id="GO:0006749">
    <property type="term" value="P:glutathione metabolic process"/>
    <property type="evidence" value="ECO:0007669"/>
    <property type="project" value="TreeGrafter"/>
</dbReference>
<sequence>MSAIDPISLALGQKQLDHICRTMGWVMARTARSPIFSQSHDFSCFIGTRSGQVVSQADGIPIHTGGGGIALARLLETFEGRINPGDCFLANDPYVAGGNHLPDFTVMRPVFLNGAVIAFTCNRAHQSDIGGGAAGTYNPKAEEIFHEGLRIPVIKLVAQGEVQDDLWRLILLNSRTPDLLDGDLRAMLGSTEIGAKRLQDMASAMGAEELNQLFASLLDWAEESFLAAIRKLKPGTYRGEDFFDHDCFEPIEARIKVAITVRGDGLLVDFAGTSPQMRGFKNSSLANTRSAVLFGLISFLGGDIPRNDGVFRRVRVEAPEGSLVNAKPPAPVTSATTYPAHQIIHAIWQALSPTAPELSCAGWSRISHCNTSGTDGSEKYYVAYQWLAQPGAGAVKGRDGFNVMGQMTTLGGLALPDVEDFETSYPFLVELQEFVTDGGGPGHYRGGTGAVAIIKVQYPAEYSFRGEGNGNPTSFGVLGGHAAGVGSCSITFEHGSCYAPPRFGVERLLPLTLTIKAAGGGGFGSPYLRPAEQVLNDVLDGMVTRQKAAADYGVVLVGKDLQIDEEGTRARRQQLKEVEQVGGPSASLRGQ</sequence>
<evidence type="ECO:0000313" key="2">
    <source>
        <dbReference type="EMBL" id="OSJ10806.1"/>
    </source>
</evidence>
<dbReference type="PANTHER" id="PTHR11365:SF23">
    <property type="entry name" value="HYPOTHETICAL 5-OXOPROLINASE (EUROFUNG)-RELATED"/>
    <property type="match status" value="1"/>
</dbReference>
<dbReference type="AlphaFoldDB" id="A0A1X3GJR9"/>
<dbReference type="GO" id="GO:0005829">
    <property type="term" value="C:cytosol"/>
    <property type="evidence" value="ECO:0007669"/>
    <property type="project" value="TreeGrafter"/>
</dbReference>
<dbReference type="Pfam" id="PF02538">
    <property type="entry name" value="Hydantoinase_B"/>
    <property type="match status" value="1"/>
</dbReference>
<proteinExistence type="predicted"/>
<comment type="caution">
    <text evidence="2">The sequence shown here is derived from an EMBL/GenBank/DDBJ whole genome shotgun (WGS) entry which is preliminary data.</text>
</comment>
<dbReference type="PANTHER" id="PTHR11365">
    <property type="entry name" value="5-OXOPROLINASE RELATED"/>
    <property type="match status" value="1"/>
</dbReference>
<name>A0A1X3GJR9_9BRAD</name>
<accession>A0A1X3GJR9</accession>
<dbReference type="InterPro" id="IPR045079">
    <property type="entry name" value="Oxoprolinase-like"/>
</dbReference>
<dbReference type="EMBL" id="NAFI01000171">
    <property type="protein sequence ID" value="OSJ10806.1"/>
    <property type="molecule type" value="Genomic_DNA"/>
</dbReference>
<protein>
    <recommendedName>
        <fullName evidence="1">Hydantoinase B/oxoprolinase domain-containing protein</fullName>
    </recommendedName>
</protein>
<dbReference type="RefSeq" id="WP_085359011.1">
    <property type="nucleotide sequence ID" value="NZ_NAFD01000174.1"/>
</dbReference>
<dbReference type="Proteomes" id="UP000193553">
    <property type="component" value="Unassembled WGS sequence"/>
</dbReference>
<organism evidence="2 3">
    <name type="scientific">Bradyrhizobium canariense</name>
    <dbReference type="NCBI Taxonomy" id="255045"/>
    <lineage>
        <taxon>Bacteria</taxon>
        <taxon>Pseudomonadati</taxon>
        <taxon>Pseudomonadota</taxon>
        <taxon>Alphaproteobacteria</taxon>
        <taxon>Hyphomicrobiales</taxon>
        <taxon>Nitrobacteraceae</taxon>
        <taxon>Bradyrhizobium</taxon>
    </lineage>
</organism>
<reference evidence="2 3" key="1">
    <citation type="submission" date="2017-03" db="EMBL/GenBank/DDBJ databases">
        <title>Whole genome sequences of fourteen strains of Bradyrhizobium canariense and one strain of Bradyrhizobium japonicum isolated from Lupinus (Papilionoideae: Genisteae) species in Algeria.</title>
        <authorList>
            <person name="Crovadore J."/>
            <person name="Chekireb D."/>
            <person name="Brachmann A."/>
            <person name="Chablais R."/>
            <person name="Cochard B."/>
            <person name="Lefort F."/>
        </authorList>
    </citation>
    <scope>NUCLEOTIDE SEQUENCE [LARGE SCALE GENOMIC DNA]</scope>
    <source>
        <strain evidence="2 3">UBMA195</strain>
    </source>
</reference>
<feature type="domain" description="Hydantoinase B/oxoprolinase" evidence="1">
    <location>
        <begin position="5"/>
        <end position="526"/>
    </location>
</feature>
<evidence type="ECO:0000313" key="3">
    <source>
        <dbReference type="Proteomes" id="UP000193553"/>
    </source>
</evidence>
<dbReference type="GO" id="GO:0017168">
    <property type="term" value="F:5-oxoprolinase (ATP-hydrolyzing) activity"/>
    <property type="evidence" value="ECO:0007669"/>
    <property type="project" value="TreeGrafter"/>
</dbReference>
<evidence type="ECO:0000259" key="1">
    <source>
        <dbReference type="Pfam" id="PF02538"/>
    </source>
</evidence>
<dbReference type="OrthoDB" id="9761586at2"/>
<gene>
    <name evidence="2" type="ORF">BSZ18_15915</name>
</gene>